<gene>
    <name evidence="5" type="ORF">ISF6_1026</name>
</gene>
<dbReference type="STRING" id="1547922.ISF6_1026"/>
<sequence>MPPFDASVIPTVADDPSLPPRPADEARRLQALRALMVLDSAPEPLFDQIAQLAASLCQVPMALLNLVDAERQWTKAVTGADGMPDLPRRESFCAHAITQADVLEVPDTRLDPRFRHNPLVTGDARVVFYAGAPVVLPDGEAVGTLCVVDQQVRRLTPALREQLRQLAGIAARALVMRRELVEGALSARSHYERVLARSEEHYRGIVEQQHELVSLARRDGELVYVNPAYARHFGRTPEALAGTSLYALVEPADRDAVHALVGRVFDTDAIVSGENRMVSADGTERWVAWTNRVQRDEHGEPLLHSVGRDISERKRAEDTLRASQAFLERTGRVARVGGWELDLRSGRLDWSAETRRIHEVPDDYQPALETALGFFVGDARARIDEAVQRALRHGTPWDLELPLVTATGRQAWVHVVGELQREDGRAVRMIGAMQDVTERRQLQLRLADSERFVRQITNHLPVRITYVDAQRRYRFVNDAMCRRFGRPREAILGRTRAELLGDGDSALLQAHVGLALAGTEQQFEFDDRIDGELRRMQSQLVPDRGPDGEVRGYFGIGVDITDATAAREALLRQSATLRSVTEAIPALVAVIGADLRYRFVNSAFERWFGRDRGEIVDQPTRSILGDEESDASRPWALRALAGETVSFERADGHGPTVRHLAITYIPLRLPDGSVDGFVSVAQDISSHKREENRLLQLSRRDPLTGLLNRAGFEDWLGRLLQRDGAGAHLALLYLDLDHFKPVNDQHGHAVGDEVLRMFAQRVAKIVRPSDAVARLGGDEFAIALAGVRHPVDTQRVADQVIAAARAPFNVDGLRLRIGTSVGLAHGAPDGDWRGLVARADAMLYRAKAEGRGRLAGLEPRTPDEPTA</sequence>
<dbReference type="SMART" id="SM00065">
    <property type="entry name" value="GAF"/>
    <property type="match status" value="1"/>
</dbReference>
<dbReference type="InterPro" id="IPR029016">
    <property type="entry name" value="GAF-like_dom_sf"/>
</dbReference>
<dbReference type="InterPro" id="IPR029787">
    <property type="entry name" value="Nucleotide_cyclase"/>
</dbReference>
<dbReference type="SUPFAM" id="SSF55073">
    <property type="entry name" value="Nucleotide cyclase"/>
    <property type="match status" value="1"/>
</dbReference>
<evidence type="ECO:0000259" key="4">
    <source>
        <dbReference type="PROSITE" id="PS50887"/>
    </source>
</evidence>
<evidence type="ECO:0000256" key="1">
    <source>
        <dbReference type="SAM" id="MobiDB-lite"/>
    </source>
</evidence>
<dbReference type="InterPro" id="IPR000160">
    <property type="entry name" value="GGDEF_dom"/>
</dbReference>
<dbReference type="CDD" id="cd00130">
    <property type="entry name" value="PAS"/>
    <property type="match status" value="3"/>
</dbReference>
<dbReference type="Gene3D" id="2.10.70.100">
    <property type="match status" value="1"/>
</dbReference>
<keyword evidence="6" id="KW-1185">Reference proteome</keyword>
<dbReference type="Pfam" id="PF08447">
    <property type="entry name" value="PAS_3"/>
    <property type="match status" value="2"/>
</dbReference>
<dbReference type="InterPro" id="IPR000014">
    <property type="entry name" value="PAS"/>
</dbReference>
<dbReference type="PANTHER" id="PTHR44757:SF2">
    <property type="entry name" value="BIOFILM ARCHITECTURE MAINTENANCE PROTEIN MBAA"/>
    <property type="match status" value="1"/>
</dbReference>
<feature type="domain" description="PAC" evidence="3">
    <location>
        <begin position="271"/>
        <end position="322"/>
    </location>
</feature>
<dbReference type="InterPro" id="IPR013655">
    <property type="entry name" value="PAS_fold_3"/>
</dbReference>
<feature type="domain" description="PAC" evidence="3">
    <location>
        <begin position="519"/>
        <end position="572"/>
    </location>
</feature>
<dbReference type="InterPro" id="IPR001610">
    <property type="entry name" value="PAC"/>
</dbReference>
<dbReference type="NCBIfam" id="TIGR00254">
    <property type="entry name" value="GGDEF"/>
    <property type="match status" value="1"/>
</dbReference>
<dbReference type="SMART" id="SM00267">
    <property type="entry name" value="GGDEF"/>
    <property type="match status" value="1"/>
</dbReference>
<dbReference type="SMART" id="SM00091">
    <property type="entry name" value="PAS"/>
    <property type="match status" value="3"/>
</dbReference>
<dbReference type="OrthoDB" id="8929028at2"/>
<feature type="domain" description="PAC" evidence="3">
    <location>
        <begin position="397"/>
        <end position="448"/>
    </location>
</feature>
<organism evidence="5 6">
    <name type="scientific">Piscinibacter sakaiensis</name>
    <name type="common">Ideonella sakaiensis</name>
    <dbReference type="NCBI Taxonomy" id="1547922"/>
    <lineage>
        <taxon>Bacteria</taxon>
        <taxon>Pseudomonadati</taxon>
        <taxon>Pseudomonadota</taxon>
        <taxon>Betaproteobacteria</taxon>
        <taxon>Burkholderiales</taxon>
        <taxon>Sphaerotilaceae</taxon>
        <taxon>Piscinibacter</taxon>
    </lineage>
</organism>
<feature type="domain" description="PAS" evidence="2">
    <location>
        <begin position="198"/>
        <end position="268"/>
    </location>
</feature>
<feature type="domain" description="PAS" evidence="2">
    <location>
        <begin position="573"/>
        <end position="643"/>
    </location>
</feature>
<dbReference type="Pfam" id="PF01590">
    <property type="entry name" value="GAF"/>
    <property type="match status" value="1"/>
</dbReference>
<dbReference type="Pfam" id="PF00990">
    <property type="entry name" value="GGDEF"/>
    <property type="match status" value="1"/>
</dbReference>
<dbReference type="Gene3D" id="3.30.450.20">
    <property type="entry name" value="PAS domain"/>
    <property type="match status" value="4"/>
</dbReference>
<dbReference type="Gene3D" id="3.30.450.40">
    <property type="match status" value="1"/>
</dbReference>
<dbReference type="NCBIfam" id="TIGR00229">
    <property type="entry name" value="sensory_box"/>
    <property type="match status" value="3"/>
</dbReference>
<dbReference type="SUPFAM" id="SSF55781">
    <property type="entry name" value="GAF domain-like"/>
    <property type="match status" value="1"/>
</dbReference>
<dbReference type="InterPro" id="IPR035965">
    <property type="entry name" value="PAS-like_dom_sf"/>
</dbReference>
<dbReference type="InterPro" id="IPR043128">
    <property type="entry name" value="Rev_trsase/Diguanyl_cyclase"/>
</dbReference>
<dbReference type="Proteomes" id="UP000037660">
    <property type="component" value="Unassembled WGS sequence"/>
</dbReference>
<dbReference type="Pfam" id="PF08448">
    <property type="entry name" value="PAS_4"/>
    <property type="match status" value="2"/>
</dbReference>
<accession>A0A0K8NTN2</accession>
<dbReference type="SMART" id="SM00086">
    <property type="entry name" value="PAC"/>
    <property type="match status" value="4"/>
</dbReference>
<feature type="domain" description="GGDEF" evidence="4">
    <location>
        <begin position="727"/>
        <end position="859"/>
    </location>
</feature>
<evidence type="ECO:0000259" key="3">
    <source>
        <dbReference type="PROSITE" id="PS50113"/>
    </source>
</evidence>
<reference evidence="6" key="1">
    <citation type="submission" date="2015-07" db="EMBL/GenBank/DDBJ databases">
        <title>Discovery of a poly(ethylene terephthalate assimilation.</title>
        <authorList>
            <person name="Yoshida S."/>
            <person name="Hiraga K."/>
            <person name="Takehana T."/>
            <person name="Taniguchi I."/>
            <person name="Yamaji H."/>
            <person name="Maeda Y."/>
            <person name="Toyohara K."/>
            <person name="Miyamoto K."/>
            <person name="Kimura Y."/>
            <person name="Oda K."/>
        </authorList>
    </citation>
    <scope>NUCLEOTIDE SEQUENCE [LARGE SCALE GENOMIC DNA]</scope>
    <source>
        <strain evidence="6">NBRC 110686 / TISTR 2288 / 201-F6</strain>
    </source>
</reference>
<dbReference type="SUPFAM" id="SSF55785">
    <property type="entry name" value="PYP-like sensor domain (PAS domain)"/>
    <property type="match status" value="4"/>
</dbReference>
<protein>
    <submittedName>
        <fullName evidence="5">Uncharacterized protein</fullName>
    </submittedName>
</protein>
<dbReference type="PANTHER" id="PTHR44757">
    <property type="entry name" value="DIGUANYLATE CYCLASE DGCP"/>
    <property type="match status" value="1"/>
</dbReference>
<dbReference type="CDD" id="cd01949">
    <property type="entry name" value="GGDEF"/>
    <property type="match status" value="1"/>
</dbReference>
<dbReference type="EMBL" id="BBYR01000002">
    <property type="protein sequence ID" value="GAP33771.1"/>
    <property type="molecule type" value="Genomic_DNA"/>
</dbReference>
<dbReference type="InterPro" id="IPR052155">
    <property type="entry name" value="Biofilm_reg_signaling"/>
</dbReference>
<dbReference type="PROSITE" id="PS50887">
    <property type="entry name" value="GGDEF"/>
    <property type="match status" value="1"/>
</dbReference>
<feature type="region of interest" description="Disordered" evidence="1">
    <location>
        <begin position="1"/>
        <end position="22"/>
    </location>
</feature>
<proteinExistence type="predicted"/>
<comment type="caution">
    <text evidence="5">The sequence shown here is derived from an EMBL/GenBank/DDBJ whole genome shotgun (WGS) entry which is preliminary data.</text>
</comment>
<dbReference type="InterPro" id="IPR003018">
    <property type="entry name" value="GAF"/>
</dbReference>
<evidence type="ECO:0000313" key="6">
    <source>
        <dbReference type="Proteomes" id="UP000037660"/>
    </source>
</evidence>
<name>A0A0K8NTN2_PISS1</name>
<dbReference type="AlphaFoldDB" id="A0A0K8NTN2"/>
<dbReference type="InterPro" id="IPR000700">
    <property type="entry name" value="PAS-assoc_C"/>
</dbReference>
<dbReference type="PROSITE" id="PS50112">
    <property type="entry name" value="PAS"/>
    <property type="match status" value="3"/>
</dbReference>
<dbReference type="RefSeq" id="WP_054017935.1">
    <property type="nucleotide sequence ID" value="NZ_BBYR01000002.1"/>
</dbReference>
<reference evidence="5 6" key="2">
    <citation type="journal article" date="2016" name="Science">
        <title>A bacterium that degrades and assimilates poly(ethylene terephthalate).</title>
        <authorList>
            <person name="Yoshida S."/>
            <person name="Hiraga K."/>
            <person name="Takehana T."/>
            <person name="Taniguchi I."/>
            <person name="Yamaji H."/>
            <person name="Maeda Y."/>
            <person name="Toyohara K."/>
            <person name="Miyamoto K."/>
            <person name="Kimura Y."/>
            <person name="Oda K."/>
        </authorList>
    </citation>
    <scope>NUCLEOTIDE SEQUENCE [LARGE SCALE GENOMIC DNA]</scope>
    <source>
        <strain evidence="6">NBRC 110686 / TISTR 2288 / 201-F6</strain>
    </source>
</reference>
<dbReference type="InterPro" id="IPR013656">
    <property type="entry name" value="PAS_4"/>
</dbReference>
<evidence type="ECO:0000313" key="5">
    <source>
        <dbReference type="EMBL" id="GAP33771.1"/>
    </source>
</evidence>
<feature type="domain" description="PAC" evidence="3">
    <location>
        <begin position="643"/>
        <end position="696"/>
    </location>
</feature>
<feature type="domain" description="PAS" evidence="2">
    <location>
        <begin position="449"/>
        <end position="519"/>
    </location>
</feature>
<dbReference type="PROSITE" id="PS50113">
    <property type="entry name" value="PAC"/>
    <property type="match status" value="4"/>
</dbReference>
<evidence type="ECO:0000259" key="2">
    <source>
        <dbReference type="PROSITE" id="PS50112"/>
    </source>
</evidence>
<dbReference type="Gene3D" id="3.30.70.270">
    <property type="match status" value="1"/>
</dbReference>